<dbReference type="Pfam" id="PF02954">
    <property type="entry name" value="HTH_8"/>
    <property type="match status" value="1"/>
</dbReference>
<dbReference type="GO" id="GO:0043565">
    <property type="term" value="F:sequence-specific DNA binding"/>
    <property type="evidence" value="ECO:0007669"/>
    <property type="project" value="InterPro"/>
</dbReference>
<dbReference type="PRINTS" id="PR01591">
    <property type="entry name" value="DNABINDNGFIS"/>
</dbReference>
<dbReference type="RefSeq" id="WP_116688190.1">
    <property type="nucleotide sequence ID" value="NZ_CAWNYD010000008.1"/>
</dbReference>
<evidence type="ECO:0000259" key="4">
    <source>
        <dbReference type="Pfam" id="PF02954"/>
    </source>
</evidence>
<dbReference type="EMBL" id="QDDL01000008">
    <property type="protein sequence ID" value="PVZ66270.1"/>
    <property type="molecule type" value="Genomic_DNA"/>
</dbReference>
<evidence type="ECO:0000313" key="6">
    <source>
        <dbReference type="Proteomes" id="UP000244906"/>
    </source>
</evidence>
<dbReference type="InterPro" id="IPR009057">
    <property type="entry name" value="Homeodomain-like_sf"/>
</dbReference>
<keyword evidence="2 5" id="KW-0238">DNA-binding</keyword>
<dbReference type="NCBIfam" id="NF001659">
    <property type="entry name" value="PRK00430.1"/>
    <property type="match status" value="1"/>
</dbReference>
<dbReference type="OrthoDB" id="9802388at2"/>
<sequence length="87" mass="9949">MNKAKTQHSDSRPLTLREQARAAVKDYFHHLDGQEAVEVYQMVLAEIEAPLIEETLEYTGGNQSKAARVLGLNRGTFRKKMKLYDLE</sequence>
<dbReference type="GO" id="GO:0006355">
    <property type="term" value="P:regulation of DNA-templated transcription"/>
    <property type="evidence" value="ECO:0007669"/>
    <property type="project" value="InterPro"/>
</dbReference>
<protein>
    <recommendedName>
        <fullName evidence="3">Putative Fis-like DNA-binding protein</fullName>
    </recommendedName>
</protein>
<reference evidence="5 6" key="1">
    <citation type="submission" date="2018-04" db="EMBL/GenBank/DDBJ databases">
        <title>Thalassorhabdus spongiae gen. nov., sp. nov., isolated from a marine sponge in South-West Iceland.</title>
        <authorList>
            <person name="Knobloch S."/>
            <person name="Daussin A."/>
            <person name="Johannsson R."/>
            <person name="Marteinsson V.T."/>
        </authorList>
    </citation>
    <scope>NUCLEOTIDE SEQUENCE [LARGE SCALE GENOMIC DNA]</scope>
    <source>
        <strain evidence="5 6">Hp12</strain>
    </source>
</reference>
<proteinExistence type="inferred from homology"/>
<dbReference type="PANTHER" id="PTHR47918:SF1">
    <property type="entry name" value="DNA-BINDING PROTEIN FIS"/>
    <property type="match status" value="1"/>
</dbReference>
<dbReference type="PIRSF" id="PIRSF002097">
    <property type="entry name" value="DNA-binding_Fis"/>
    <property type="match status" value="1"/>
</dbReference>
<comment type="caution">
    <text evidence="5">The sequence shown here is derived from an EMBL/GenBank/DDBJ whole genome shotgun (WGS) entry which is preliminary data.</text>
</comment>
<dbReference type="InterPro" id="IPR002197">
    <property type="entry name" value="HTH_Fis"/>
</dbReference>
<evidence type="ECO:0000313" key="5">
    <source>
        <dbReference type="EMBL" id="PVZ66270.1"/>
    </source>
</evidence>
<gene>
    <name evidence="5" type="ORF">DC094_16315</name>
</gene>
<evidence type="ECO:0000256" key="3">
    <source>
        <dbReference type="ARBA" id="ARBA00029540"/>
    </source>
</evidence>
<comment type="similarity">
    <text evidence="1">Belongs to the transcriptional regulatory Fis family.</text>
</comment>
<dbReference type="InterPro" id="IPR005412">
    <property type="entry name" value="Fis_DNA-bd"/>
</dbReference>
<dbReference type="SUPFAM" id="SSF46689">
    <property type="entry name" value="Homeodomain-like"/>
    <property type="match status" value="1"/>
</dbReference>
<dbReference type="PRINTS" id="PR01590">
    <property type="entry name" value="HTHFIS"/>
</dbReference>
<dbReference type="AlphaFoldDB" id="A0A2V1GTD6"/>
<dbReference type="PANTHER" id="PTHR47918">
    <property type="entry name" value="DNA-BINDING PROTEIN FIS"/>
    <property type="match status" value="1"/>
</dbReference>
<evidence type="ECO:0000256" key="1">
    <source>
        <dbReference type="ARBA" id="ARBA00008559"/>
    </source>
</evidence>
<organism evidence="5 6">
    <name type="scientific">Pelagibaculum spongiae</name>
    <dbReference type="NCBI Taxonomy" id="2080658"/>
    <lineage>
        <taxon>Bacteria</taxon>
        <taxon>Pseudomonadati</taxon>
        <taxon>Pseudomonadota</taxon>
        <taxon>Gammaproteobacteria</taxon>
        <taxon>Oceanospirillales</taxon>
        <taxon>Pelagibaculum</taxon>
    </lineage>
</organism>
<accession>A0A2V1GTD6</accession>
<feature type="domain" description="DNA binding HTH" evidence="4">
    <location>
        <begin position="44"/>
        <end position="83"/>
    </location>
</feature>
<dbReference type="Proteomes" id="UP000244906">
    <property type="component" value="Unassembled WGS sequence"/>
</dbReference>
<dbReference type="Gene3D" id="1.10.10.60">
    <property type="entry name" value="Homeodomain-like"/>
    <property type="match status" value="1"/>
</dbReference>
<evidence type="ECO:0000256" key="2">
    <source>
        <dbReference type="ARBA" id="ARBA00023125"/>
    </source>
</evidence>
<keyword evidence="6" id="KW-1185">Reference proteome</keyword>
<dbReference type="InterPro" id="IPR050207">
    <property type="entry name" value="Trans_regulatory_Fis"/>
</dbReference>
<name>A0A2V1GTD6_9GAMM</name>